<keyword evidence="6" id="KW-0547">Nucleotide-binding</keyword>
<dbReference type="GO" id="GO:0016887">
    <property type="term" value="F:ATP hydrolysis activity"/>
    <property type="evidence" value="ECO:0007669"/>
    <property type="project" value="InterPro"/>
</dbReference>
<comment type="caution">
    <text evidence="13">The sequence shown here is derived from an EMBL/GenBank/DDBJ whole genome shotgun (WGS) entry which is preliminary data.</text>
</comment>
<dbReference type="SUPFAM" id="SSF90123">
    <property type="entry name" value="ABC transporter transmembrane region"/>
    <property type="match status" value="1"/>
</dbReference>
<name>A0A0C2RHJ8_9BACL</name>
<dbReference type="Gene3D" id="3.40.50.300">
    <property type="entry name" value="P-loop containing nucleotide triphosphate hydrolases"/>
    <property type="match status" value="1"/>
</dbReference>
<evidence type="ECO:0000256" key="3">
    <source>
        <dbReference type="ARBA" id="ARBA00022448"/>
    </source>
</evidence>
<dbReference type="InterPro" id="IPR003593">
    <property type="entry name" value="AAA+_ATPase"/>
</dbReference>
<evidence type="ECO:0000259" key="12">
    <source>
        <dbReference type="PROSITE" id="PS50929"/>
    </source>
</evidence>
<keyword evidence="5 10" id="KW-0812">Transmembrane</keyword>
<dbReference type="InterPro" id="IPR027417">
    <property type="entry name" value="P-loop_NTPase"/>
</dbReference>
<dbReference type="PROSITE" id="PS50893">
    <property type="entry name" value="ABC_TRANSPORTER_2"/>
    <property type="match status" value="1"/>
</dbReference>
<feature type="transmembrane region" description="Helical" evidence="10">
    <location>
        <begin position="143"/>
        <end position="163"/>
    </location>
</feature>
<keyword evidence="9 10" id="KW-0472">Membrane</keyword>
<dbReference type="InterPro" id="IPR039421">
    <property type="entry name" value="Type_1_exporter"/>
</dbReference>
<comment type="similarity">
    <text evidence="2">Belongs to the ABC transporter superfamily.</text>
</comment>
<dbReference type="OrthoDB" id="9770415at2"/>
<evidence type="ECO:0000256" key="10">
    <source>
        <dbReference type="SAM" id="Phobius"/>
    </source>
</evidence>
<keyword evidence="4" id="KW-1003">Cell membrane</keyword>
<keyword evidence="7" id="KW-0067">ATP-binding</keyword>
<dbReference type="STRING" id="889306.KP78_11130"/>
<dbReference type="PANTHER" id="PTHR43394">
    <property type="entry name" value="ATP-DEPENDENT PERMEASE MDL1, MITOCHONDRIAL"/>
    <property type="match status" value="1"/>
</dbReference>
<dbReference type="PATRIC" id="fig|889306.3.peg.1121"/>
<dbReference type="InterPro" id="IPR017871">
    <property type="entry name" value="ABC_transporter-like_CS"/>
</dbReference>
<protein>
    <recommendedName>
        <fullName evidence="15">Multidrug ABC transporter permease</fullName>
    </recommendedName>
</protein>
<keyword evidence="14" id="KW-1185">Reference proteome</keyword>
<evidence type="ECO:0000256" key="1">
    <source>
        <dbReference type="ARBA" id="ARBA00004651"/>
    </source>
</evidence>
<dbReference type="Gene3D" id="1.20.1560.10">
    <property type="entry name" value="ABC transporter type 1, transmembrane domain"/>
    <property type="match status" value="1"/>
</dbReference>
<dbReference type="FunFam" id="1.20.1560.10:FF:000011">
    <property type="entry name" value="Multidrug ABC transporter ATP-binding protein"/>
    <property type="match status" value="1"/>
</dbReference>
<dbReference type="SUPFAM" id="SSF52540">
    <property type="entry name" value="P-loop containing nucleoside triphosphate hydrolases"/>
    <property type="match status" value="1"/>
</dbReference>
<keyword evidence="8 10" id="KW-1133">Transmembrane helix</keyword>
<dbReference type="GO" id="GO:0005524">
    <property type="term" value="F:ATP binding"/>
    <property type="evidence" value="ECO:0007669"/>
    <property type="project" value="UniProtKB-KW"/>
</dbReference>
<evidence type="ECO:0000256" key="7">
    <source>
        <dbReference type="ARBA" id="ARBA00022840"/>
    </source>
</evidence>
<dbReference type="SMART" id="SM00382">
    <property type="entry name" value="AAA"/>
    <property type="match status" value="1"/>
</dbReference>
<reference evidence="13 14" key="1">
    <citation type="submission" date="2015-01" db="EMBL/GenBank/DDBJ databases">
        <title>Genome sequencing of Jeotgalibacillus soli.</title>
        <authorList>
            <person name="Goh K.M."/>
            <person name="Chan K.-G."/>
            <person name="Yaakop A.S."/>
            <person name="Ee R."/>
            <person name="Gan H.M."/>
            <person name="Chan C.S."/>
        </authorList>
    </citation>
    <scope>NUCLEOTIDE SEQUENCE [LARGE SCALE GENOMIC DNA]</scope>
    <source>
        <strain evidence="13 14">P9</strain>
    </source>
</reference>
<dbReference type="Pfam" id="PF00664">
    <property type="entry name" value="ABC_membrane"/>
    <property type="match status" value="1"/>
</dbReference>
<dbReference type="PROSITE" id="PS50929">
    <property type="entry name" value="ABC_TM1F"/>
    <property type="match status" value="1"/>
</dbReference>
<dbReference type="CDD" id="cd18551">
    <property type="entry name" value="ABC_6TM_LmrA_like"/>
    <property type="match status" value="1"/>
</dbReference>
<feature type="domain" description="ABC transporter" evidence="11">
    <location>
        <begin position="342"/>
        <end position="577"/>
    </location>
</feature>
<evidence type="ECO:0000259" key="11">
    <source>
        <dbReference type="PROSITE" id="PS50893"/>
    </source>
</evidence>
<dbReference type="RefSeq" id="WP_052474617.1">
    <property type="nucleotide sequence ID" value="NZ_JXRP01000009.1"/>
</dbReference>
<evidence type="ECO:0000256" key="4">
    <source>
        <dbReference type="ARBA" id="ARBA00022475"/>
    </source>
</evidence>
<dbReference type="EMBL" id="JXRP01000009">
    <property type="protein sequence ID" value="KIL49645.1"/>
    <property type="molecule type" value="Genomic_DNA"/>
</dbReference>
<dbReference type="InterPro" id="IPR011527">
    <property type="entry name" value="ABC1_TM_dom"/>
</dbReference>
<evidence type="ECO:0000313" key="14">
    <source>
        <dbReference type="Proteomes" id="UP000031938"/>
    </source>
</evidence>
<comment type="subcellular location">
    <subcellularLocation>
        <location evidence="1">Cell membrane</location>
        <topology evidence="1">Multi-pass membrane protein</topology>
    </subcellularLocation>
</comment>
<organism evidence="13 14">
    <name type="scientific">Jeotgalibacillus soli</name>
    <dbReference type="NCBI Taxonomy" id="889306"/>
    <lineage>
        <taxon>Bacteria</taxon>
        <taxon>Bacillati</taxon>
        <taxon>Bacillota</taxon>
        <taxon>Bacilli</taxon>
        <taxon>Bacillales</taxon>
        <taxon>Caryophanaceae</taxon>
        <taxon>Jeotgalibacillus</taxon>
    </lineage>
</organism>
<dbReference type="FunFam" id="3.40.50.300:FF:000218">
    <property type="entry name" value="Multidrug ABC transporter ATP-binding protein"/>
    <property type="match status" value="1"/>
</dbReference>
<feature type="transmembrane region" description="Helical" evidence="10">
    <location>
        <begin position="169"/>
        <end position="190"/>
    </location>
</feature>
<feature type="transmembrane region" description="Helical" evidence="10">
    <location>
        <begin position="284"/>
        <end position="308"/>
    </location>
</feature>
<feature type="transmembrane region" description="Helical" evidence="10">
    <location>
        <begin position="249"/>
        <end position="272"/>
    </location>
</feature>
<dbReference type="PANTHER" id="PTHR43394:SF1">
    <property type="entry name" value="ATP-BINDING CASSETTE SUB-FAMILY B MEMBER 10, MITOCHONDRIAL"/>
    <property type="match status" value="1"/>
</dbReference>
<dbReference type="PROSITE" id="PS00211">
    <property type="entry name" value="ABC_TRANSPORTER_1"/>
    <property type="match status" value="1"/>
</dbReference>
<dbReference type="GO" id="GO:0005886">
    <property type="term" value="C:plasma membrane"/>
    <property type="evidence" value="ECO:0007669"/>
    <property type="project" value="UniProtKB-SubCell"/>
</dbReference>
<feature type="domain" description="ABC transmembrane type-1" evidence="12">
    <location>
        <begin position="31"/>
        <end position="310"/>
    </location>
</feature>
<dbReference type="Proteomes" id="UP000031938">
    <property type="component" value="Unassembled WGS sequence"/>
</dbReference>
<evidence type="ECO:0000256" key="8">
    <source>
        <dbReference type="ARBA" id="ARBA00022989"/>
    </source>
</evidence>
<keyword evidence="3" id="KW-0813">Transport</keyword>
<evidence type="ECO:0000256" key="6">
    <source>
        <dbReference type="ARBA" id="ARBA00022741"/>
    </source>
</evidence>
<sequence>MTTQTDEKKTIQWRAFIHLLRQLAWPKWVTFFALLLTLIETGVSLIIPLVTRDLVDTVSSTSISWSTLGLLIGVFLIQGITGGVSFYLLTYIGETIVANLRKKLWHHILRLPVPYFDRHESGETMSRVTQDTATLKQLIAGHLVTFVSGLISIIGSVILLLYIDWKMTLILLIAVPVSLVIMMPLGRMMYKVSKAVQDEMASFSGLLGRVLSEIRLVKAYSAEEKETLKGTSGIQSLFRFGLKEARIQAVITPFMTFIMMALLVVILGYGGIQVQSNQLSAGDLVAIIFYLFQIVVPFTQMATFFTAFQKAVGATERIQEILDVDIEKISKREKIKWEQQSLHFEQVDFHYENRKSILHNLSFDVPYGKTTAFVGPSGGGKTTIFSLVERFYSPSSGTIQLGERDLSSFHLSAWRSGIGYVSQESPLMSGTIKENICYGIEREVDLETIRAAAKAANAADFIENLEKGYETEVGERGIRLSGGQRQRITIARALILDPELLLLDEATSNLDSSSEILVQEALQRLMTGRTTLVIAHRLSTVLHADQIIFIENGHATGIGTHDELYATHELYRQFAQGQSLLGQDPSSIS</sequence>
<dbReference type="AlphaFoldDB" id="A0A0C2RHJ8"/>
<feature type="transmembrane region" description="Helical" evidence="10">
    <location>
        <begin position="70"/>
        <end position="93"/>
    </location>
</feature>
<feature type="transmembrane region" description="Helical" evidence="10">
    <location>
        <begin position="28"/>
        <end position="50"/>
    </location>
</feature>
<accession>A0A0C2RHJ8</accession>
<dbReference type="Pfam" id="PF00005">
    <property type="entry name" value="ABC_tran"/>
    <property type="match status" value="1"/>
</dbReference>
<dbReference type="InterPro" id="IPR003439">
    <property type="entry name" value="ABC_transporter-like_ATP-bd"/>
</dbReference>
<gene>
    <name evidence="13" type="ORF">KP78_11130</name>
</gene>
<evidence type="ECO:0008006" key="15">
    <source>
        <dbReference type="Google" id="ProtNLM"/>
    </source>
</evidence>
<evidence type="ECO:0000256" key="5">
    <source>
        <dbReference type="ARBA" id="ARBA00022692"/>
    </source>
</evidence>
<evidence type="ECO:0000313" key="13">
    <source>
        <dbReference type="EMBL" id="KIL49645.1"/>
    </source>
</evidence>
<evidence type="ECO:0000256" key="9">
    <source>
        <dbReference type="ARBA" id="ARBA00023136"/>
    </source>
</evidence>
<dbReference type="GO" id="GO:0015421">
    <property type="term" value="F:ABC-type oligopeptide transporter activity"/>
    <property type="evidence" value="ECO:0007669"/>
    <property type="project" value="TreeGrafter"/>
</dbReference>
<dbReference type="InterPro" id="IPR036640">
    <property type="entry name" value="ABC1_TM_sf"/>
</dbReference>
<evidence type="ECO:0000256" key="2">
    <source>
        <dbReference type="ARBA" id="ARBA00005417"/>
    </source>
</evidence>
<proteinExistence type="inferred from homology"/>